<evidence type="ECO:0000256" key="1">
    <source>
        <dbReference type="SAM" id="MobiDB-lite"/>
    </source>
</evidence>
<gene>
    <name evidence="2" type="ORF">METZ01_LOCUS333764</name>
</gene>
<dbReference type="EMBL" id="UINC01112166">
    <property type="protein sequence ID" value="SVC80910.1"/>
    <property type="molecule type" value="Genomic_DNA"/>
</dbReference>
<organism evidence="2">
    <name type="scientific">marine metagenome</name>
    <dbReference type="NCBI Taxonomy" id="408172"/>
    <lineage>
        <taxon>unclassified sequences</taxon>
        <taxon>metagenomes</taxon>
        <taxon>ecological metagenomes</taxon>
    </lineage>
</organism>
<reference evidence="2" key="1">
    <citation type="submission" date="2018-05" db="EMBL/GenBank/DDBJ databases">
        <authorList>
            <person name="Lanie J.A."/>
            <person name="Ng W.-L."/>
            <person name="Kazmierczak K.M."/>
            <person name="Andrzejewski T.M."/>
            <person name="Davidsen T.M."/>
            <person name="Wayne K.J."/>
            <person name="Tettelin H."/>
            <person name="Glass J.I."/>
            <person name="Rusch D."/>
            <person name="Podicherti R."/>
            <person name="Tsui H.-C.T."/>
            <person name="Winkler M.E."/>
        </authorList>
    </citation>
    <scope>NUCLEOTIDE SEQUENCE</scope>
</reference>
<feature type="region of interest" description="Disordered" evidence="1">
    <location>
        <begin position="1"/>
        <end position="22"/>
    </location>
</feature>
<feature type="compositionally biased region" description="Polar residues" evidence="1">
    <location>
        <begin position="12"/>
        <end position="22"/>
    </location>
</feature>
<sequence length="22" mass="2682">MEDQQKLYHMIQENQENGIHPV</sequence>
<accession>A0A382Q7F8</accession>
<name>A0A382Q7F8_9ZZZZ</name>
<protein>
    <submittedName>
        <fullName evidence="2">Uncharacterized protein</fullName>
    </submittedName>
</protein>
<dbReference type="AlphaFoldDB" id="A0A382Q7F8"/>
<proteinExistence type="predicted"/>
<evidence type="ECO:0000313" key="2">
    <source>
        <dbReference type="EMBL" id="SVC80910.1"/>
    </source>
</evidence>